<organism evidence="5 6">
    <name type="scientific">Echria macrotheca</name>
    <dbReference type="NCBI Taxonomy" id="438768"/>
    <lineage>
        <taxon>Eukaryota</taxon>
        <taxon>Fungi</taxon>
        <taxon>Dikarya</taxon>
        <taxon>Ascomycota</taxon>
        <taxon>Pezizomycotina</taxon>
        <taxon>Sordariomycetes</taxon>
        <taxon>Sordariomycetidae</taxon>
        <taxon>Sordariales</taxon>
        <taxon>Schizotheciaceae</taxon>
        <taxon>Echria</taxon>
    </lineage>
</organism>
<comment type="similarity">
    <text evidence="1">Belongs to the protein prenyltransferase subunit alpha family.</text>
</comment>
<dbReference type="AlphaFoldDB" id="A0AAJ0F1I0"/>
<dbReference type="Gene3D" id="1.25.40.120">
    <property type="entry name" value="Protein prenylyltransferase"/>
    <property type="match status" value="1"/>
</dbReference>
<name>A0AAJ0F1I0_9PEZI</name>
<dbReference type="SUPFAM" id="SSF48439">
    <property type="entry name" value="Protein prenylyltransferase"/>
    <property type="match status" value="1"/>
</dbReference>
<keyword evidence="6" id="KW-1185">Reference proteome</keyword>
<evidence type="ECO:0000313" key="6">
    <source>
        <dbReference type="Proteomes" id="UP001239445"/>
    </source>
</evidence>
<keyword evidence="3" id="KW-0808">Transferase</keyword>
<dbReference type="PANTHER" id="PTHR11129:SF3">
    <property type="entry name" value="PROTEIN PRENYLTRANSFERASE ALPHA SUBUNIT REPEAT-CONTAINING PROTEIN 1"/>
    <property type="match status" value="1"/>
</dbReference>
<protein>
    <submittedName>
        <fullName evidence="5">Uncharacterized protein</fullName>
    </submittedName>
</protein>
<evidence type="ECO:0000313" key="5">
    <source>
        <dbReference type="EMBL" id="KAK1750027.1"/>
    </source>
</evidence>
<dbReference type="Proteomes" id="UP001239445">
    <property type="component" value="Unassembled WGS sequence"/>
</dbReference>
<comment type="caution">
    <text evidence="5">The sequence shown here is derived from an EMBL/GenBank/DDBJ whole genome shotgun (WGS) entry which is preliminary data.</text>
</comment>
<evidence type="ECO:0000256" key="1">
    <source>
        <dbReference type="ARBA" id="ARBA00006734"/>
    </source>
</evidence>
<keyword evidence="4" id="KW-0677">Repeat</keyword>
<reference evidence="5" key="1">
    <citation type="submission" date="2023-06" db="EMBL/GenBank/DDBJ databases">
        <title>Genome-scale phylogeny and comparative genomics of the fungal order Sordariales.</title>
        <authorList>
            <consortium name="Lawrence Berkeley National Laboratory"/>
            <person name="Hensen N."/>
            <person name="Bonometti L."/>
            <person name="Westerberg I."/>
            <person name="Brannstrom I.O."/>
            <person name="Guillou S."/>
            <person name="Cros-Aarteil S."/>
            <person name="Calhoun S."/>
            <person name="Haridas S."/>
            <person name="Kuo A."/>
            <person name="Mondo S."/>
            <person name="Pangilinan J."/>
            <person name="Riley R."/>
            <person name="Labutti K."/>
            <person name="Andreopoulos B."/>
            <person name="Lipzen A."/>
            <person name="Chen C."/>
            <person name="Yanf M."/>
            <person name="Daum C."/>
            <person name="Ng V."/>
            <person name="Clum A."/>
            <person name="Steindorff A."/>
            <person name="Ohm R."/>
            <person name="Martin F."/>
            <person name="Silar P."/>
            <person name="Natvig D."/>
            <person name="Lalanne C."/>
            <person name="Gautier V."/>
            <person name="Ament-Velasquez S.L."/>
            <person name="Kruys A."/>
            <person name="Hutchinson M.I."/>
            <person name="Powell A.J."/>
            <person name="Barry K."/>
            <person name="Miller A.N."/>
            <person name="Grigoriev I.V."/>
            <person name="Debuchy R."/>
            <person name="Gladieux P."/>
            <person name="Thoren M.H."/>
            <person name="Johannesson H."/>
        </authorList>
    </citation>
    <scope>NUCLEOTIDE SEQUENCE</scope>
    <source>
        <strain evidence="5">PSN4</strain>
    </source>
</reference>
<evidence type="ECO:0000256" key="4">
    <source>
        <dbReference type="ARBA" id="ARBA00022737"/>
    </source>
</evidence>
<dbReference type="InterPro" id="IPR002088">
    <property type="entry name" value="Prenyl_trans_a"/>
</dbReference>
<accession>A0AAJ0F1I0</accession>
<sequence length="328" mass="36633">MSRALETEVAAALGSGSAEKSYQQISEVFLSPPSGGLLELEILGKSHPFPPNSHVLQDGCAVGVSKLGLVQAFLVARKLLQGHVNGSSPKDDREVLGITAVMLLLDPEHLTAANTRKRLLLKRISSGGDAPELLGTEKYFVDSLLTSRLHRHTKSPTLFSHLQWLLRRFSDHGLAVDVLDDLKKVIFVAGERHPRNYYAWNHARFLIRTFSVENEVILDAVKKWAFQHHTDVSGWTFLHVLLDRSASDPTVIRAAFDEILKLVVSLHLTNETVWVFLRTLTASGLVDEEEYSRFLDTGKNLLESSTAFTDQTVLRAALQWSETYRVKT</sequence>
<dbReference type="GO" id="GO:0005737">
    <property type="term" value="C:cytoplasm"/>
    <property type="evidence" value="ECO:0007669"/>
    <property type="project" value="TreeGrafter"/>
</dbReference>
<dbReference type="PANTHER" id="PTHR11129">
    <property type="entry name" value="PROTEIN FARNESYLTRANSFERASE ALPHA SUBUNIT/RAB GERANYLGERANYL TRANSFERASE ALPHA SUBUNIT"/>
    <property type="match status" value="1"/>
</dbReference>
<dbReference type="GO" id="GO:0008318">
    <property type="term" value="F:protein prenyltransferase activity"/>
    <property type="evidence" value="ECO:0007669"/>
    <property type="project" value="InterPro"/>
</dbReference>
<dbReference type="Pfam" id="PF01239">
    <property type="entry name" value="PPTA"/>
    <property type="match status" value="1"/>
</dbReference>
<proteinExistence type="inferred from homology"/>
<gene>
    <name evidence="5" type="ORF">QBC47DRAFT_128666</name>
</gene>
<dbReference type="EMBL" id="MU839850">
    <property type="protein sequence ID" value="KAK1750027.1"/>
    <property type="molecule type" value="Genomic_DNA"/>
</dbReference>
<evidence type="ECO:0000256" key="3">
    <source>
        <dbReference type="ARBA" id="ARBA00022679"/>
    </source>
</evidence>
<keyword evidence="2" id="KW-0637">Prenyltransferase</keyword>
<evidence type="ECO:0000256" key="2">
    <source>
        <dbReference type="ARBA" id="ARBA00022602"/>
    </source>
</evidence>